<comment type="similarity">
    <text evidence="3">Belongs to the GST superfamily.</text>
</comment>
<feature type="domain" description="GST C-terminal" evidence="5">
    <location>
        <begin position="105"/>
        <end position="236"/>
    </location>
</feature>
<dbReference type="CDD" id="cd03185">
    <property type="entry name" value="GST_C_Tau"/>
    <property type="match status" value="1"/>
</dbReference>
<name>A0A1D1Y8E8_9ARAE</name>
<dbReference type="FunFam" id="3.40.30.10:FF:000014">
    <property type="entry name" value="Tau class glutathione S-transferase"/>
    <property type="match status" value="1"/>
</dbReference>
<dbReference type="SUPFAM" id="SSF52833">
    <property type="entry name" value="Thioredoxin-like"/>
    <property type="match status" value="1"/>
</dbReference>
<protein>
    <recommendedName>
        <fullName evidence="3">Glutathione S-transferase</fullName>
        <ecNumber evidence="3">2.5.1.18</ecNumber>
    </recommendedName>
</protein>
<comment type="subcellular location">
    <subcellularLocation>
        <location evidence="3">Cytoplasm</location>
        <location evidence="3">Cytosol</location>
    </subcellularLocation>
</comment>
<dbReference type="CDD" id="cd03058">
    <property type="entry name" value="GST_N_Tau"/>
    <property type="match status" value="1"/>
</dbReference>
<dbReference type="EC" id="2.5.1.18" evidence="3"/>
<dbReference type="SUPFAM" id="SSF47616">
    <property type="entry name" value="GST C-terminal domain-like"/>
    <property type="match status" value="1"/>
</dbReference>
<dbReference type="SFLD" id="SFLDG00358">
    <property type="entry name" value="Main_(cytGST)"/>
    <property type="match status" value="1"/>
</dbReference>
<feature type="non-terminal residue" evidence="6">
    <location>
        <position position="1"/>
    </location>
</feature>
<dbReference type="GO" id="GO:0006749">
    <property type="term" value="P:glutathione metabolic process"/>
    <property type="evidence" value="ECO:0007669"/>
    <property type="project" value="InterPro"/>
</dbReference>
<proteinExistence type="inferred from homology"/>
<organism evidence="6">
    <name type="scientific">Anthurium amnicola</name>
    <dbReference type="NCBI Taxonomy" id="1678845"/>
    <lineage>
        <taxon>Eukaryota</taxon>
        <taxon>Viridiplantae</taxon>
        <taxon>Streptophyta</taxon>
        <taxon>Embryophyta</taxon>
        <taxon>Tracheophyta</taxon>
        <taxon>Spermatophyta</taxon>
        <taxon>Magnoliopsida</taxon>
        <taxon>Liliopsida</taxon>
        <taxon>Araceae</taxon>
        <taxon>Pothoideae</taxon>
        <taxon>Potheae</taxon>
        <taxon>Anthurium</taxon>
    </lineage>
</organism>
<evidence type="ECO:0000256" key="2">
    <source>
        <dbReference type="ARBA" id="ARBA00047960"/>
    </source>
</evidence>
<dbReference type="AlphaFoldDB" id="A0A1D1Y8E8"/>
<evidence type="ECO:0000256" key="1">
    <source>
        <dbReference type="ARBA" id="ARBA00022679"/>
    </source>
</evidence>
<dbReference type="EMBL" id="GDJX01017031">
    <property type="protein sequence ID" value="JAT50905.1"/>
    <property type="molecule type" value="Transcribed_RNA"/>
</dbReference>
<dbReference type="GO" id="GO:0004364">
    <property type="term" value="F:glutathione transferase activity"/>
    <property type="evidence" value="ECO:0007669"/>
    <property type="project" value="UniProtKB-UniRule"/>
</dbReference>
<dbReference type="GO" id="GO:0005829">
    <property type="term" value="C:cytosol"/>
    <property type="evidence" value="ECO:0007669"/>
    <property type="project" value="UniProtKB-SubCell"/>
</dbReference>
<comment type="function">
    <text evidence="3">Is involved in the conjugation of reduced glutathione to a wide number of exogenous and endogenous hydrophobic electrophiles.</text>
</comment>
<dbReference type="Gene3D" id="1.20.1050.10">
    <property type="match status" value="1"/>
</dbReference>
<feature type="domain" description="GST N-terminal" evidence="4">
    <location>
        <begin position="21"/>
        <end position="100"/>
    </location>
</feature>
<dbReference type="InterPro" id="IPR004045">
    <property type="entry name" value="Glutathione_S-Trfase_N"/>
</dbReference>
<gene>
    <name evidence="6" type="primary">GSTU10</name>
    <name evidence="6" type="ORF">g.86558</name>
</gene>
<keyword evidence="3" id="KW-0963">Cytoplasm</keyword>
<dbReference type="InterPro" id="IPR036249">
    <property type="entry name" value="Thioredoxin-like_sf"/>
</dbReference>
<dbReference type="PANTHER" id="PTHR11260">
    <property type="entry name" value="GLUTATHIONE S-TRANSFERASE, GST, SUPERFAMILY, GST DOMAIN CONTAINING"/>
    <property type="match status" value="1"/>
</dbReference>
<keyword evidence="1 3" id="KW-0808">Transferase</keyword>
<dbReference type="Gene3D" id="3.40.30.10">
    <property type="entry name" value="Glutaredoxin"/>
    <property type="match status" value="1"/>
</dbReference>
<dbReference type="PROSITE" id="PS50405">
    <property type="entry name" value="GST_CTER"/>
    <property type="match status" value="1"/>
</dbReference>
<dbReference type="InterPro" id="IPR036282">
    <property type="entry name" value="Glutathione-S-Trfase_C_sf"/>
</dbReference>
<dbReference type="InterPro" id="IPR040079">
    <property type="entry name" value="Glutathione_S-Trfase"/>
</dbReference>
<sequence>SLSHTHTHTGEGQGNMEGEAIEVKLYASRCSSFCLMVELALKLKGVAYEYVEEDLLNKSPALLGYNPVHKKVPVLVHAGKPIAESFVILQYIDETWREAPLLPQDPHCRARVRFWVDFFHRKLAPASTTVLVSQGEELSKALQELREVVMTMEEGLKLDFPGDGPFFNGITPGILDVVMGPSVRGVPVVRELIGEELIDKERTPFISSRLAAFGELDVARETLPPHDVFFEYARSLREKYLASSRA</sequence>
<dbReference type="PANTHER" id="PTHR11260:SF676">
    <property type="entry name" value="GLUTATHIONE S-TRANSFERASE U8"/>
    <property type="match status" value="1"/>
</dbReference>
<dbReference type="InterPro" id="IPR045074">
    <property type="entry name" value="GST_C_Tau"/>
</dbReference>
<evidence type="ECO:0000313" key="6">
    <source>
        <dbReference type="EMBL" id="JAT50905.1"/>
    </source>
</evidence>
<dbReference type="PROSITE" id="PS50404">
    <property type="entry name" value="GST_NTER"/>
    <property type="match status" value="1"/>
</dbReference>
<dbReference type="InterPro" id="IPR045073">
    <property type="entry name" value="Omega/Tau-like"/>
</dbReference>
<evidence type="ECO:0000259" key="5">
    <source>
        <dbReference type="PROSITE" id="PS50405"/>
    </source>
</evidence>
<dbReference type="SFLD" id="SFLDG01152">
    <property type="entry name" value="Main.3:_Omega-_and_Tau-like"/>
    <property type="match status" value="1"/>
</dbReference>
<accession>A0A1D1Y8E8</accession>
<dbReference type="SFLD" id="SFLDS00019">
    <property type="entry name" value="Glutathione_Transferase_(cytos"/>
    <property type="match status" value="1"/>
</dbReference>
<evidence type="ECO:0000256" key="3">
    <source>
        <dbReference type="RuleBase" id="RU369102"/>
    </source>
</evidence>
<dbReference type="Pfam" id="PF02798">
    <property type="entry name" value="GST_N"/>
    <property type="match status" value="1"/>
</dbReference>
<evidence type="ECO:0000259" key="4">
    <source>
        <dbReference type="PROSITE" id="PS50404"/>
    </source>
</evidence>
<reference evidence="6" key="1">
    <citation type="submission" date="2015-07" db="EMBL/GenBank/DDBJ databases">
        <title>Transcriptome Assembly of Anthurium amnicola.</title>
        <authorList>
            <person name="Suzuki J."/>
        </authorList>
    </citation>
    <scope>NUCLEOTIDE SEQUENCE</scope>
</reference>
<comment type="catalytic activity">
    <reaction evidence="2 3">
        <text>RX + glutathione = an S-substituted glutathione + a halide anion + H(+)</text>
        <dbReference type="Rhea" id="RHEA:16437"/>
        <dbReference type="ChEBI" id="CHEBI:15378"/>
        <dbReference type="ChEBI" id="CHEBI:16042"/>
        <dbReference type="ChEBI" id="CHEBI:17792"/>
        <dbReference type="ChEBI" id="CHEBI:57925"/>
        <dbReference type="ChEBI" id="CHEBI:90779"/>
        <dbReference type="EC" id="2.5.1.18"/>
    </reaction>
</comment>
<dbReference type="InterPro" id="IPR010987">
    <property type="entry name" value="Glutathione-S-Trfase_C-like"/>
</dbReference>